<dbReference type="PANTHER" id="PTHR45444">
    <property type="entry name" value="XANTHINE DEHYDROGENASE"/>
    <property type="match status" value="1"/>
</dbReference>
<keyword evidence="4 8" id="KW-0560">Oxidoreductase</keyword>
<evidence type="ECO:0000256" key="3">
    <source>
        <dbReference type="ARBA" id="ARBA00022827"/>
    </source>
</evidence>
<dbReference type="SUPFAM" id="SSF54292">
    <property type="entry name" value="2Fe-2S ferredoxin-like"/>
    <property type="match status" value="1"/>
</dbReference>
<dbReference type="CDD" id="cd00207">
    <property type="entry name" value="fer2"/>
    <property type="match status" value="1"/>
</dbReference>
<dbReference type="InterPro" id="IPR014307">
    <property type="entry name" value="Xanthine_DH_ssu"/>
</dbReference>
<dbReference type="Pfam" id="PF03450">
    <property type="entry name" value="CO_deh_flav_C"/>
    <property type="match status" value="1"/>
</dbReference>
<keyword evidence="9" id="KW-1185">Reference proteome</keyword>
<evidence type="ECO:0000256" key="1">
    <source>
        <dbReference type="ARBA" id="ARBA00022630"/>
    </source>
</evidence>
<keyword evidence="2" id="KW-0479">Metal-binding</keyword>
<dbReference type="SUPFAM" id="SSF55447">
    <property type="entry name" value="CO dehydrogenase flavoprotein C-terminal domain-like"/>
    <property type="match status" value="1"/>
</dbReference>
<dbReference type="Gene3D" id="1.10.150.120">
    <property type="entry name" value="[2Fe-2S]-binding domain"/>
    <property type="match status" value="1"/>
</dbReference>
<dbReference type="GO" id="GO:0071949">
    <property type="term" value="F:FAD binding"/>
    <property type="evidence" value="ECO:0007669"/>
    <property type="project" value="InterPro"/>
</dbReference>
<dbReference type="InterPro" id="IPR006058">
    <property type="entry name" value="2Fe2S_fd_BS"/>
</dbReference>
<dbReference type="RefSeq" id="WP_183851843.1">
    <property type="nucleotide sequence ID" value="NZ_JACHOO010000001.1"/>
</dbReference>
<name>A0A7W9CSU1_9HYPH</name>
<dbReference type="InterPro" id="IPR036318">
    <property type="entry name" value="FAD-bd_PCMH-like_sf"/>
</dbReference>
<dbReference type="InterPro" id="IPR001041">
    <property type="entry name" value="2Fe-2S_ferredoxin-type"/>
</dbReference>
<dbReference type="InterPro" id="IPR012675">
    <property type="entry name" value="Beta-grasp_dom_sf"/>
</dbReference>
<dbReference type="Gene3D" id="3.30.43.10">
    <property type="entry name" value="Uridine Diphospho-n-acetylenolpyruvylglucosamine Reductase, domain 2"/>
    <property type="match status" value="1"/>
</dbReference>
<dbReference type="Gene3D" id="3.10.20.30">
    <property type="match status" value="1"/>
</dbReference>
<accession>A0A7W9CSU1</accession>
<gene>
    <name evidence="8" type="ORF">GGQ63_000318</name>
</gene>
<dbReference type="InterPro" id="IPR012175">
    <property type="entry name" value="Xanth_DH_ssu_bac"/>
</dbReference>
<dbReference type="InterPro" id="IPR016166">
    <property type="entry name" value="FAD-bd_PCMH"/>
</dbReference>
<comment type="caution">
    <text evidence="8">The sequence shown here is derived from an EMBL/GenBank/DDBJ whole genome shotgun (WGS) entry which is preliminary data.</text>
</comment>
<dbReference type="Pfam" id="PF00111">
    <property type="entry name" value="Fer2"/>
    <property type="match status" value="1"/>
</dbReference>
<dbReference type="InterPro" id="IPR002346">
    <property type="entry name" value="Mopterin_DH_FAD-bd"/>
</dbReference>
<evidence type="ECO:0000256" key="5">
    <source>
        <dbReference type="ARBA" id="ARBA00023004"/>
    </source>
</evidence>
<keyword evidence="5" id="KW-0408">Iron</keyword>
<sequence length="497" mass="52679">MAEQRDTIRFVRRGRIVELRDVAPTATLLDYLRLEERATGTKEGCGEGDCGACTVAIGRSRGGQVAYEPINACIQLLGQIDGAEVVTVEDLAGAGGLHPIQAAMVEKHASQCGFCTPGFVMSLFTLWQQTDGPVDRTTINDAIAGNLCRCTGYRPIVEAALAASAEPREDGFRRASADTAGILDFLADDRDVFIGDEGRFFAAPASVRSLAALYLAHPDATLVAGATDVGLWVTKQLRDLPKVIHLGRVRGMDVIEDTGRELLIGATATYARAFPHVAAIDADLGELFRRIGSTQVRASGTIGGNVANGSPIGDTPPALIALGATVALRRGDRERAMALEDFFIAYGKQNRGAGEFVSGLLVPKLAPGQVFRCYKVTKRFDQDISSVMGAFRFTLDGSGTITEARIAYGGMAATPRRAKAAEAALVGTAVGDSAAWSVALAALRQDFAPIDDHRASGHYRAETAHALLGKALLEAAGAPTVHTRVVGRREEHRHAAE</sequence>
<dbReference type="AlphaFoldDB" id="A0A7W9CSU1"/>
<dbReference type="GO" id="GO:0005506">
    <property type="term" value="F:iron ion binding"/>
    <property type="evidence" value="ECO:0007669"/>
    <property type="project" value="InterPro"/>
</dbReference>
<keyword evidence="1" id="KW-0285">Flavoprotein</keyword>
<dbReference type="PANTHER" id="PTHR45444:SF3">
    <property type="entry name" value="XANTHINE DEHYDROGENASE"/>
    <property type="match status" value="1"/>
</dbReference>
<proteinExistence type="predicted"/>
<dbReference type="PROSITE" id="PS51387">
    <property type="entry name" value="FAD_PCMH"/>
    <property type="match status" value="1"/>
</dbReference>
<dbReference type="Pfam" id="PF00941">
    <property type="entry name" value="FAD_binding_5"/>
    <property type="match status" value="1"/>
</dbReference>
<dbReference type="NCBIfam" id="TIGR02963">
    <property type="entry name" value="xanthine_xdhA"/>
    <property type="match status" value="1"/>
</dbReference>
<feature type="domain" description="2Fe-2S ferredoxin-type" evidence="6">
    <location>
        <begin position="6"/>
        <end position="91"/>
    </location>
</feature>
<keyword evidence="3" id="KW-0274">FAD</keyword>
<organism evidence="8 9">
    <name type="scientific">Prosthecomicrobium pneumaticum</name>
    <dbReference type="NCBI Taxonomy" id="81895"/>
    <lineage>
        <taxon>Bacteria</taxon>
        <taxon>Pseudomonadati</taxon>
        <taxon>Pseudomonadota</taxon>
        <taxon>Alphaproteobacteria</taxon>
        <taxon>Hyphomicrobiales</taxon>
        <taxon>Kaistiaceae</taxon>
        <taxon>Prosthecomicrobium</taxon>
    </lineage>
</organism>
<evidence type="ECO:0000259" key="7">
    <source>
        <dbReference type="PROSITE" id="PS51387"/>
    </source>
</evidence>
<dbReference type="Gene3D" id="3.30.465.10">
    <property type="match status" value="1"/>
</dbReference>
<evidence type="ECO:0000256" key="4">
    <source>
        <dbReference type="ARBA" id="ARBA00023002"/>
    </source>
</evidence>
<feature type="domain" description="FAD-binding PCMH-type" evidence="7">
    <location>
        <begin position="193"/>
        <end position="367"/>
    </location>
</feature>
<dbReference type="PROSITE" id="PS00197">
    <property type="entry name" value="2FE2S_FER_1"/>
    <property type="match status" value="1"/>
</dbReference>
<dbReference type="EC" id="1.17.1.4" evidence="8"/>
<dbReference type="SMART" id="SM01092">
    <property type="entry name" value="CO_deh_flav_C"/>
    <property type="match status" value="1"/>
</dbReference>
<dbReference type="PIRSF" id="PIRSF036557">
    <property type="entry name" value="XdhA_RC"/>
    <property type="match status" value="1"/>
</dbReference>
<dbReference type="InterPro" id="IPR036683">
    <property type="entry name" value="CO_DH_flav_C_dom_sf"/>
</dbReference>
<dbReference type="Pfam" id="PF01799">
    <property type="entry name" value="Fer2_2"/>
    <property type="match status" value="1"/>
</dbReference>
<evidence type="ECO:0000313" key="8">
    <source>
        <dbReference type="EMBL" id="MBB5751275.1"/>
    </source>
</evidence>
<reference evidence="8 9" key="1">
    <citation type="submission" date="2020-08" db="EMBL/GenBank/DDBJ databases">
        <title>Genomic Encyclopedia of Type Strains, Phase IV (KMG-IV): sequencing the most valuable type-strain genomes for metagenomic binning, comparative biology and taxonomic classification.</title>
        <authorList>
            <person name="Goeker M."/>
        </authorList>
    </citation>
    <scope>NUCLEOTIDE SEQUENCE [LARGE SCALE GENOMIC DNA]</scope>
    <source>
        <strain evidence="8 9">DSM 16268</strain>
    </source>
</reference>
<dbReference type="Gene3D" id="3.30.390.50">
    <property type="entry name" value="CO dehydrogenase flavoprotein, C-terminal domain"/>
    <property type="match status" value="1"/>
</dbReference>
<dbReference type="SUPFAM" id="SSF56176">
    <property type="entry name" value="FAD-binding/transporter-associated domain-like"/>
    <property type="match status" value="1"/>
</dbReference>
<dbReference type="InterPro" id="IPR036010">
    <property type="entry name" value="2Fe-2S_ferredoxin-like_sf"/>
</dbReference>
<dbReference type="PROSITE" id="PS51085">
    <property type="entry name" value="2FE2S_FER_2"/>
    <property type="match status" value="1"/>
</dbReference>
<dbReference type="InterPro" id="IPR016167">
    <property type="entry name" value="FAD-bd_PCMH_sub1"/>
</dbReference>
<evidence type="ECO:0000256" key="2">
    <source>
        <dbReference type="ARBA" id="ARBA00022723"/>
    </source>
</evidence>
<dbReference type="Proteomes" id="UP000523821">
    <property type="component" value="Unassembled WGS sequence"/>
</dbReference>
<dbReference type="InterPro" id="IPR016169">
    <property type="entry name" value="FAD-bd_PCMH_sub2"/>
</dbReference>
<dbReference type="InterPro" id="IPR016208">
    <property type="entry name" value="Ald_Oxase/xanthine_DH-like"/>
</dbReference>
<evidence type="ECO:0000313" key="9">
    <source>
        <dbReference type="Proteomes" id="UP000523821"/>
    </source>
</evidence>
<protein>
    <submittedName>
        <fullName evidence="8">Xanthine dehydrogenase small subunit</fullName>
        <ecNumber evidence="8">1.17.1.4</ecNumber>
    </submittedName>
</protein>
<dbReference type="GO" id="GO:0004854">
    <property type="term" value="F:xanthine dehydrogenase activity"/>
    <property type="evidence" value="ECO:0007669"/>
    <property type="project" value="UniProtKB-EC"/>
</dbReference>
<dbReference type="EMBL" id="JACHOO010000001">
    <property type="protein sequence ID" value="MBB5751275.1"/>
    <property type="molecule type" value="Genomic_DNA"/>
</dbReference>
<dbReference type="SUPFAM" id="SSF47741">
    <property type="entry name" value="CO dehydrogenase ISP C-domain like"/>
    <property type="match status" value="1"/>
</dbReference>
<dbReference type="InterPro" id="IPR002888">
    <property type="entry name" value="2Fe-2S-bd"/>
</dbReference>
<dbReference type="InterPro" id="IPR005107">
    <property type="entry name" value="CO_DH_flav_C"/>
</dbReference>
<evidence type="ECO:0000259" key="6">
    <source>
        <dbReference type="PROSITE" id="PS51085"/>
    </source>
</evidence>
<dbReference type="InterPro" id="IPR036884">
    <property type="entry name" value="2Fe-2S-bd_dom_sf"/>
</dbReference>
<dbReference type="GO" id="GO:0051537">
    <property type="term" value="F:2 iron, 2 sulfur cluster binding"/>
    <property type="evidence" value="ECO:0007669"/>
    <property type="project" value="InterPro"/>
</dbReference>